<reference evidence="1" key="1">
    <citation type="journal article" date="2020" name="Nature">
        <title>Giant virus diversity and host interactions through global metagenomics.</title>
        <authorList>
            <person name="Schulz F."/>
            <person name="Roux S."/>
            <person name="Paez-Espino D."/>
            <person name="Jungbluth S."/>
            <person name="Walsh D.A."/>
            <person name="Denef V.J."/>
            <person name="McMahon K.D."/>
            <person name="Konstantinidis K.T."/>
            <person name="Eloe-Fadrosh E.A."/>
            <person name="Kyrpides N.C."/>
            <person name="Woyke T."/>
        </authorList>
    </citation>
    <scope>NUCLEOTIDE SEQUENCE</scope>
    <source>
        <strain evidence="1">GVMAG-M-3300023174-130</strain>
    </source>
</reference>
<proteinExistence type="predicted"/>
<dbReference type="EMBL" id="MN739552">
    <property type="protein sequence ID" value="QHT12866.1"/>
    <property type="molecule type" value="Genomic_DNA"/>
</dbReference>
<accession>A0A6C0D747</accession>
<organism evidence="1">
    <name type="scientific">viral metagenome</name>
    <dbReference type="NCBI Taxonomy" id="1070528"/>
    <lineage>
        <taxon>unclassified sequences</taxon>
        <taxon>metagenomes</taxon>
        <taxon>organismal metagenomes</taxon>
    </lineage>
</organism>
<name>A0A6C0D747_9ZZZZ</name>
<dbReference type="AlphaFoldDB" id="A0A6C0D747"/>
<protein>
    <submittedName>
        <fullName evidence="1">Uncharacterized protein</fullName>
    </submittedName>
</protein>
<sequence length="98" mass="10256">MKIFSNALFVLLTIASTAFGSEECKIKATSDVNGIINPQNNCVSFSVGQGTGCAWMCNYCANSLGTNNYYFTTGVCTYQAGGCVGNPQSGVTYTCCSA</sequence>
<evidence type="ECO:0000313" key="1">
    <source>
        <dbReference type="EMBL" id="QHT12866.1"/>
    </source>
</evidence>